<evidence type="ECO:0000313" key="7">
    <source>
        <dbReference type="Proteomes" id="UP000635726"/>
    </source>
</evidence>
<organism evidence="6 7">
    <name type="scientific">Deinococcus aquiradiocola</name>
    <dbReference type="NCBI Taxonomy" id="393059"/>
    <lineage>
        <taxon>Bacteria</taxon>
        <taxon>Thermotogati</taxon>
        <taxon>Deinococcota</taxon>
        <taxon>Deinococci</taxon>
        <taxon>Deinococcales</taxon>
        <taxon>Deinococcaceae</taxon>
        <taxon>Deinococcus</taxon>
    </lineage>
</organism>
<feature type="domain" description="Solute-binding protein family 5" evidence="5">
    <location>
        <begin position="95"/>
        <end position="483"/>
    </location>
</feature>
<evidence type="ECO:0000313" key="6">
    <source>
        <dbReference type="EMBL" id="GGJ70357.1"/>
    </source>
</evidence>
<reference evidence="6" key="2">
    <citation type="submission" date="2020-09" db="EMBL/GenBank/DDBJ databases">
        <authorList>
            <person name="Sun Q."/>
            <person name="Ohkuma M."/>
        </authorList>
    </citation>
    <scope>NUCLEOTIDE SEQUENCE</scope>
    <source>
        <strain evidence="6">JCM 14371</strain>
    </source>
</reference>
<evidence type="ECO:0000256" key="4">
    <source>
        <dbReference type="SAM" id="SignalP"/>
    </source>
</evidence>
<comment type="caution">
    <text evidence="6">The sequence shown here is derived from an EMBL/GenBank/DDBJ whole genome shotgun (WGS) entry which is preliminary data.</text>
</comment>
<dbReference type="Gene3D" id="3.40.190.10">
    <property type="entry name" value="Periplasmic binding protein-like II"/>
    <property type="match status" value="1"/>
</dbReference>
<name>A0A917UNG8_9DEIO</name>
<dbReference type="CDD" id="cd08500">
    <property type="entry name" value="PBP2_NikA_DppA_OppA_like_4"/>
    <property type="match status" value="1"/>
</dbReference>
<feature type="chain" id="PRO_5036880391" description="Solute-binding protein family 5 domain-containing protein" evidence="4">
    <location>
        <begin position="33"/>
        <end position="596"/>
    </location>
</feature>
<dbReference type="InterPro" id="IPR039424">
    <property type="entry name" value="SBP_5"/>
</dbReference>
<dbReference type="PIRSF" id="PIRSF002741">
    <property type="entry name" value="MppA"/>
    <property type="match status" value="1"/>
</dbReference>
<dbReference type="Gene3D" id="3.10.105.10">
    <property type="entry name" value="Dipeptide-binding Protein, Domain 3"/>
    <property type="match status" value="1"/>
</dbReference>
<dbReference type="FunFam" id="3.90.76.10:FF:000004">
    <property type="entry name" value="Peptide ABC transporter substrate-binding protein"/>
    <property type="match status" value="1"/>
</dbReference>
<evidence type="ECO:0000256" key="2">
    <source>
        <dbReference type="ARBA" id="ARBA00022448"/>
    </source>
</evidence>
<evidence type="ECO:0000256" key="3">
    <source>
        <dbReference type="ARBA" id="ARBA00022729"/>
    </source>
</evidence>
<sequence length="596" mass="65270">MEDRMRTPPTHPARLVTLTLLLGLSAALTASAAPKKVSGYTSLGVTTGKSGGNLTLVLGDSPQSLNYYGAIDNNLGLVSQQLFDGLVEFNYATYKLEPALAESWTVSPDGKTYTFKLRQGVKWSDGEPFTADDVVFTYEQIIENPEARAGDAATFTQDGKKVNFEAVDKNTVKVTLQKPTPAFLLQMRNFIMPKHKLLKYSVQGGARSADINNAWPTNVAPAEVVGTGPFKLASYTAGQKVSLTRNANYWKVDARGTKLPYLDTLDFLIIRDPQAQVAQFLAGNVDQLNISGAQFPDLKQKEVSGAPFRVVRSTALFGSPPFVAFNFDAKDPALAKVFSDLRFRNAMQSALNRQRMIDTVYNGLAGLPGHGVAPANKDFYANTKSSLGTFDLGAAAAALDAMGLKDTDGDGVRNIAKGKNLEFDLTYGTDSSVYPAIATIIQNDFKQIGVKVNLQGILAKNLLSTGLSGNYEMILHAFGDQPDPELRRPIWEPGGALYYWHRSLQPATDGQTPNVARMFPWEKEIYTIFETAAVTPDRAKRKALYTRWQLLFAHNLPVIPLLKPENIGMISNKYGNYVYNLGVIPGYNPVPLIYQK</sequence>
<accession>A0A917UNG8</accession>
<dbReference type="GO" id="GO:1904680">
    <property type="term" value="F:peptide transmembrane transporter activity"/>
    <property type="evidence" value="ECO:0007669"/>
    <property type="project" value="TreeGrafter"/>
</dbReference>
<proteinExistence type="inferred from homology"/>
<dbReference type="AlphaFoldDB" id="A0A917UNG8"/>
<gene>
    <name evidence="6" type="ORF">GCM10008939_13430</name>
</gene>
<keyword evidence="7" id="KW-1185">Reference proteome</keyword>
<feature type="signal peptide" evidence="4">
    <location>
        <begin position="1"/>
        <end position="32"/>
    </location>
</feature>
<keyword evidence="3 4" id="KW-0732">Signal</keyword>
<evidence type="ECO:0000259" key="5">
    <source>
        <dbReference type="Pfam" id="PF00496"/>
    </source>
</evidence>
<dbReference type="GO" id="GO:0015833">
    <property type="term" value="P:peptide transport"/>
    <property type="evidence" value="ECO:0007669"/>
    <property type="project" value="TreeGrafter"/>
</dbReference>
<evidence type="ECO:0000256" key="1">
    <source>
        <dbReference type="ARBA" id="ARBA00005695"/>
    </source>
</evidence>
<dbReference type="EMBL" id="BMOE01000003">
    <property type="protein sequence ID" value="GGJ70357.1"/>
    <property type="molecule type" value="Genomic_DNA"/>
</dbReference>
<dbReference type="SUPFAM" id="SSF53850">
    <property type="entry name" value="Periplasmic binding protein-like II"/>
    <property type="match status" value="1"/>
</dbReference>
<protein>
    <recommendedName>
        <fullName evidence="5">Solute-binding protein family 5 domain-containing protein</fullName>
    </recommendedName>
</protein>
<reference evidence="6" key="1">
    <citation type="journal article" date="2014" name="Int. J. Syst. Evol. Microbiol.">
        <title>Complete genome sequence of Corynebacterium casei LMG S-19264T (=DSM 44701T), isolated from a smear-ripened cheese.</title>
        <authorList>
            <consortium name="US DOE Joint Genome Institute (JGI-PGF)"/>
            <person name="Walter F."/>
            <person name="Albersmeier A."/>
            <person name="Kalinowski J."/>
            <person name="Ruckert C."/>
        </authorList>
    </citation>
    <scope>NUCLEOTIDE SEQUENCE</scope>
    <source>
        <strain evidence="6">JCM 14371</strain>
    </source>
</reference>
<dbReference type="InterPro" id="IPR030678">
    <property type="entry name" value="Peptide/Ni-bd"/>
</dbReference>
<dbReference type="PANTHER" id="PTHR30290:SF9">
    <property type="entry name" value="OLIGOPEPTIDE-BINDING PROTEIN APPA"/>
    <property type="match status" value="1"/>
</dbReference>
<dbReference type="GO" id="GO:0043190">
    <property type="term" value="C:ATP-binding cassette (ABC) transporter complex"/>
    <property type="evidence" value="ECO:0007669"/>
    <property type="project" value="InterPro"/>
</dbReference>
<dbReference type="Pfam" id="PF00496">
    <property type="entry name" value="SBP_bac_5"/>
    <property type="match status" value="1"/>
</dbReference>
<dbReference type="InterPro" id="IPR000914">
    <property type="entry name" value="SBP_5_dom"/>
</dbReference>
<dbReference type="GO" id="GO:0042597">
    <property type="term" value="C:periplasmic space"/>
    <property type="evidence" value="ECO:0007669"/>
    <property type="project" value="UniProtKB-ARBA"/>
</dbReference>
<dbReference type="Proteomes" id="UP000635726">
    <property type="component" value="Unassembled WGS sequence"/>
</dbReference>
<keyword evidence="2" id="KW-0813">Transport</keyword>
<dbReference type="PANTHER" id="PTHR30290">
    <property type="entry name" value="PERIPLASMIC BINDING COMPONENT OF ABC TRANSPORTER"/>
    <property type="match status" value="1"/>
</dbReference>
<comment type="similarity">
    <text evidence="1">Belongs to the bacterial solute-binding protein 5 family.</text>
</comment>